<sequence>MACPGGLRGLSLPSLELSPVSQISCCRFCLLASSVSPHAGSVLVSAPPLSGALGPRSLGPRVATLPVLAIGHRACLRSHYTTSRWHPRCVSGPPEGTSGSTFGAYRV</sequence>
<evidence type="ECO:0000313" key="1">
    <source>
        <dbReference type="EMBL" id="KAJ1191994.1"/>
    </source>
</evidence>
<comment type="caution">
    <text evidence="1">The sequence shown here is derived from an EMBL/GenBank/DDBJ whole genome shotgun (WGS) entry which is preliminary data.</text>
</comment>
<reference evidence="1" key="1">
    <citation type="journal article" date="2022" name="bioRxiv">
        <title>Sequencing and chromosome-scale assembly of the giantPleurodeles waltlgenome.</title>
        <authorList>
            <person name="Brown T."/>
            <person name="Elewa A."/>
            <person name="Iarovenko S."/>
            <person name="Subramanian E."/>
            <person name="Araus A.J."/>
            <person name="Petzold A."/>
            <person name="Susuki M."/>
            <person name="Suzuki K.-i.T."/>
            <person name="Hayashi T."/>
            <person name="Toyoda A."/>
            <person name="Oliveira C."/>
            <person name="Osipova E."/>
            <person name="Leigh N.D."/>
            <person name="Simon A."/>
            <person name="Yun M.H."/>
        </authorList>
    </citation>
    <scope>NUCLEOTIDE SEQUENCE</scope>
    <source>
        <strain evidence="1">20211129_DDA</strain>
        <tissue evidence="1">Liver</tissue>
    </source>
</reference>
<evidence type="ECO:0000313" key="2">
    <source>
        <dbReference type="Proteomes" id="UP001066276"/>
    </source>
</evidence>
<dbReference type="Proteomes" id="UP001066276">
    <property type="component" value="Chromosome 2_2"/>
</dbReference>
<accession>A0AAV7UVN8</accession>
<gene>
    <name evidence="1" type="ORF">NDU88_001307</name>
</gene>
<keyword evidence="2" id="KW-1185">Reference proteome</keyword>
<dbReference type="EMBL" id="JANPWB010000004">
    <property type="protein sequence ID" value="KAJ1191994.1"/>
    <property type="molecule type" value="Genomic_DNA"/>
</dbReference>
<evidence type="ECO:0008006" key="3">
    <source>
        <dbReference type="Google" id="ProtNLM"/>
    </source>
</evidence>
<proteinExistence type="predicted"/>
<protein>
    <recommendedName>
        <fullName evidence="3">Secreted protein</fullName>
    </recommendedName>
</protein>
<organism evidence="1 2">
    <name type="scientific">Pleurodeles waltl</name>
    <name type="common">Iberian ribbed newt</name>
    <dbReference type="NCBI Taxonomy" id="8319"/>
    <lineage>
        <taxon>Eukaryota</taxon>
        <taxon>Metazoa</taxon>
        <taxon>Chordata</taxon>
        <taxon>Craniata</taxon>
        <taxon>Vertebrata</taxon>
        <taxon>Euteleostomi</taxon>
        <taxon>Amphibia</taxon>
        <taxon>Batrachia</taxon>
        <taxon>Caudata</taxon>
        <taxon>Salamandroidea</taxon>
        <taxon>Salamandridae</taxon>
        <taxon>Pleurodelinae</taxon>
        <taxon>Pleurodeles</taxon>
    </lineage>
</organism>
<dbReference type="AlphaFoldDB" id="A0AAV7UVN8"/>
<name>A0AAV7UVN8_PLEWA</name>